<reference evidence="11" key="1">
    <citation type="submission" date="2005-09" db="EMBL/GenBank/DDBJ databases">
        <title>Annotation of the Aspergillus terreus NIH2624 genome.</title>
        <authorList>
            <person name="Birren B.W."/>
            <person name="Lander E.S."/>
            <person name="Galagan J.E."/>
            <person name="Nusbaum C."/>
            <person name="Devon K."/>
            <person name="Henn M."/>
            <person name="Ma L.-J."/>
            <person name="Jaffe D.B."/>
            <person name="Butler J."/>
            <person name="Alvarez P."/>
            <person name="Gnerre S."/>
            <person name="Grabherr M."/>
            <person name="Kleber M."/>
            <person name="Mauceli E.W."/>
            <person name="Brockman W."/>
            <person name="Rounsley S."/>
            <person name="Young S.K."/>
            <person name="LaButti K."/>
            <person name="Pushparaj V."/>
            <person name="DeCaprio D."/>
            <person name="Crawford M."/>
            <person name="Koehrsen M."/>
            <person name="Engels R."/>
            <person name="Montgomery P."/>
            <person name="Pearson M."/>
            <person name="Howarth C."/>
            <person name="Larson L."/>
            <person name="Luoma S."/>
            <person name="White J."/>
            <person name="Alvarado L."/>
            <person name="Kodira C.D."/>
            <person name="Zeng Q."/>
            <person name="Oleary S."/>
            <person name="Yandava C."/>
            <person name="Denning D.W."/>
            <person name="Nierman W.C."/>
            <person name="Milne T."/>
            <person name="Madden K."/>
        </authorList>
    </citation>
    <scope>NUCLEOTIDE SEQUENCE [LARGE SCALE GENOMIC DNA]</scope>
    <source>
        <strain evidence="11">NIH 2624 / FGSC A1156</strain>
    </source>
</reference>
<dbReference type="PANTHER" id="PTHR42104">
    <property type="entry name" value="EXTRACELLULAR GUANYL-SPECIFIC RIBONUCLEASE RNTA (AFU_ORTHOLOGUE AFUA_4G03230)"/>
    <property type="match status" value="1"/>
</dbReference>
<dbReference type="SUPFAM" id="SSF53933">
    <property type="entry name" value="Microbial ribonucleases"/>
    <property type="match status" value="1"/>
</dbReference>
<dbReference type="GeneID" id="4322375"/>
<keyword evidence="7" id="KW-0456">Lyase</keyword>
<dbReference type="VEuPathDB" id="FungiDB:ATEG_06583"/>
<sequence length="264" mass="28533">MRAFIFLAIAAALSAVAEPIPTQDGVEALEGFDASALKDVRCGKTTIKARQISKTSDKTLEYLLDPKKKRPKNTSGVEYPHEFRNDPDHLPFLNGCTDDTPQHKPQGTLYEFPIFANGIFTGGQPGPDRIVIKRKGKNKAVYCGLMTHTGAVGNGEVIKEDWWVRLWVEILKTSLGLRALQYLKGGYLQQIDQGGVTGDRNGPPYSLASLDGLRLGDKSCNKGLGGSSIGILPAIPPIILTKLPTGLPAGLPARLLNCVVVLQF</sequence>
<dbReference type="Pfam" id="PF00545">
    <property type="entry name" value="Ribonuclease"/>
    <property type="match status" value="1"/>
</dbReference>
<proteinExistence type="inferred from homology"/>
<feature type="signal peptide" evidence="9">
    <location>
        <begin position="1"/>
        <end position="19"/>
    </location>
</feature>
<evidence type="ECO:0000256" key="4">
    <source>
        <dbReference type="ARBA" id="ARBA00022759"/>
    </source>
</evidence>
<dbReference type="PANTHER" id="PTHR42104:SF1">
    <property type="entry name" value="EXTRACELLULAR GUANYL-SPECIFIC RIBONUCLEASE RNTA (AFU_ORTHOLOGUE AFUA_4G03230)"/>
    <property type="match status" value="1"/>
</dbReference>
<evidence type="ECO:0000256" key="9">
    <source>
        <dbReference type="SAM" id="SignalP"/>
    </source>
</evidence>
<keyword evidence="3" id="KW-0540">Nuclease</keyword>
<evidence type="ECO:0000256" key="6">
    <source>
        <dbReference type="ARBA" id="ARBA00023157"/>
    </source>
</evidence>
<gene>
    <name evidence="10" type="ORF">ATEG_06583</name>
</gene>
<evidence type="ECO:0000256" key="2">
    <source>
        <dbReference type="ARBA" id="ARBA00012549"/>
    </source>
</evidence>
<dbReference type="GO" id="GO:0003723">
    <property type="term" value="F:RNA binding"/>
    <property type="evidence" value="ECO:0007669"/>
    <property type="project" value="InterPro"/>
</dbReference>
<dbReference type="GO" id="GO:0016787">
    <property type="term" value="F:hydrolase activity"/>
    <property type="evidence" value="ECO:0007669"/>
    <property type="project" value="UniProtKB-KW"/>
</dbReference>
<dbReference type="Gene3D" id="3.10.450.30">
    <property type="entry name" value="Microbial ribonucleases"/>
    <property type="match status" value="1"/>
</dbReference>
<dbReference type="Proteomes" id="UP000007963">
    <property type="component" value="Unassembled WGS sequence"/>
</dbReference>
<keyword evidence="4" id="KW-0255">Endonuclease</keyword>
<keyword evidence="9" id="KW-0732">Signal</keyword>
<organism evidence="10 11">
    <name type="scientific">Aspergillus terreus (strain NIH 2624 / FGSC A1156)</name>
    <dbReference type="NCBI Taxonomy" id="341663"/>
    <lineage>
        <taxon>Eukaryota</taxon>
        <taxon>Fungi</taxon>
        <taxon>Dikarya</taxon>
        <taxon>Ascomycota</taxon>
        <taxon>Pezizomycotina</taxon>
        <taxon>Eurotiomycetes</taxon>
        <taxon>Eurotiomycetidae</taxon>
        <taxon>Eurotiales</taxon>
        <taxon>Aspergillaceae</taxon>
        <taxon>Aspergillus</taxon>
        <taxon>Aspergillus subgen. Circumdati</taxon>
    </lineage>
</organism>
<evidence type="ECO:0000256" key="5">
    <source>
        <dbReference type="ARBA" id="ARBA00022801"/>
    </source>
</evidence>
<dbReference type="STRING" id="341663.Q0CIA1"/>
<dbReference type="HOGENOM" id="CLU_1053682_0_0_1"/>
<evidence type="ECO:0000256" key="3">
    <source>
        <dbReference type="ARBA" id="ARBA00022722"/>
    </source>
</evidence>
<accession>Q0CIA1</accession>
<dbReference type="OrthoDB" id="5425539at2759"/>
<name>Q0CIA1_ASPTN</name>
<evidence type="ECO:0000256" key="7">
    <source>
        <dbReference type="ARBA" id="ARBA00023239"/>
    </source>
</evidence>
<dbReference type="GO" id="GO:0046589">
    <property type="term" value="F:ribonuclease T1 activity"/>
    <property type="evidence" value="ECO:0007669"/>
    <property type="project" value="UniProtKB-EC"/>
</dbReference>
<evidence type="ECO:0000256" key="8">
    <source>
        <dbReference type="ARBA" id="ARBA00034015"/>
    </source>
</evidence>
<keyword evidence="5" id="KW-0378">Hydrolase</keyword>
<keyword evidence="6" id="KW-1015">Disulfide bond</keyword>
<comment type="similarity">
    <text evidence="1">Belongs to the ribonuclease N1/T1 family.</text>
</comment>
<dbReference type="AlphaFoldDB" id="Q0CIA1"/>
<evidence type="ECO:0000313" key="10">
    <source>
        <dbReference type="EMBL" id="EAU33127.1"/>
    </source>
</evidence>
<dbReference type="EMBL" id="CH476602">
    <property type="protein sequence ID" value="EAU33127.1"/>
    <property type="molecule type" value="Genomic_DNA"/>
</dbReference>
<evidence type="ECO:0000256" key="1">
    <source>
        <dbReference type="ARBA" id="ARBA00009006"/>
    </source>
</evidence>
<evidence type="ECO:0000313" key="11">
    <source>
        <dbReference type="Proteomes" id="UP000007963"/>
    </source>
</evidence>
<dbReference type="EC" id="4.6.1.24" evidence="2"/>
<feature type="chain" id="PRO_5004170318" description="ribonuclease T1" evidence="9">
    <location>
        <begin position="20"/>
        <end position="264"/>
    </location>
</feature>
<dbReference type="InterPro" id="IPR016191">
    <property type="entry name" value="Ribonuclease/ribotoxin"/>
</dbReference>
<dbReference type="InterPro" id="IPR000026">
    <property type="entry name" value="N1-like"/>
</dbReference>
<dbReference type="RefSeq" id="XP_001215761.1">
    <property type="nucleotide sequence ID" value="XM_001215761.1"/>
</dbReference>
<comment type="catalytic activity">
    <reaction evidence="8">
        <text>[RNA] containing guanosine + H2O = an [RNA fragment]-3'-guanosine-3'-phosphate + a 5'-hydroxy-ribonucleotide-3'-[RNA fragment].</text>
        <dbReference type="EC" id="4.6.1.24"/>
    </reaction>
</comment>
<protein>
    <recommendedName>
        <fullName evidence="2">ribonuclease T1</fullName>
        <ecNumber evidence="2">4.6.1.24</ecNumber>
    </recommendedName>
</protein>